<dbReference type="SUPFAM" id="SSF48371">
    <property type="entry name" value="ARM repeat"/>
    <property type="match status" value="1"/>
</dbReference>
<dbReference type="Pfam" id="PF13360">
    <property type="entry name" value="PQQ_2"/>
    <property type="match status" value="1"/>
</dbReference>
<keyword evidence="1" id="KW-0732">Signal</keyword>
<dbReference type="SUPFAM" id="SSF63829">
    <property type="entry name" value="Calcium-dependent phosphotriesterase"/>
    <property type="match status" value="1"/>
</dbReference>
<feature type="signal peptide" evidence="1">
    <location>
        <begin position="1"/>
        <end position="25"/>
    </location>
</feature>
<evidence type="ECO:0000313" key="4">
    <source>
        <dbReference type="Proteomes" id="UP000214646"/>
    </source>
</evidence>
<dbReference type="Gene3D" id="1.25.10.10">
    <property type="entry name" value="Leucine-rich Repeat Variant"/>
    <property type="match status" value="1"/>
</dbReference>
<evidence type="ECO:0000256" key="1">
    <source>
        <dbReference type="SAM" id="SignalP"/>
    </source>
</evidence>
<feature type="domain" description="Pyrrolo-quinoline quinone repeat" evidence="2">
    <location>
        <begin position="516"/>
        <end position="592"/>
    </location>
</feature>
<accession>A0A225CZ51</accession>
<dbReference type="InterPro" id="IPR016024">
    <property type="entry name" value="ARM-type_fold"/>
</dbReference>
<proteinExistence type="predicted"/>
<evidence type="ECO:0000313" key="3">
    <source>
        <dbReference type="EMBL" id="OWK34621.1"/>
    </source>
</evidence>
<dbReference type="EMBL" id="NIDE01000020">
    <property type="protein sequence ID" value="OWK34621.1"/>
    <property type="molecule type" value="Genomic_DNA"/>
</dbReference>
<dbReference type="RefSeq" id="WP_088260872.1">
    <property type="nucleotide sequence ID" value="NZ_NIDE01000020.1"/>
</dbReference>
<dbReference type="Proteomes" id="UP000214646">
    <property type="component" value="Unassembled WGS sequence"/>
</dbReference>
<gene>
    <name evidence="3" type="ORF">FRUB_10592</name>
</gene>
<sequence>MTSIRLPLLGAVLVFAAFDAIPAAAQVVQPVRIRRQFGVADEQPTPPVDQATADRKALEAAGLKADDPAGLLGYVRLRTLSDSDLSRIQSVIKRLGADDFEERLKAATEAEQFGPAAVGPLRAAAAQSEADPEVAYRASECLRRMEKVPHSAVMAAVVRALGKSKPADTAKVLLGFLPLSDTNGVADEIRTTLVAVAARDGRAEPALVDALADASPIRRAAAGVALIEGNPSEERIRIKDAYPKVLAAATTEVDPETKFQMLYAILTVAHDKNAVGQLIDLLPTLPRGRLWQAEDFLIQFAGKDAPKAIFGKTKESLAKAKDAWKGWWEKAAGATDLEKFTYTPRVTGKTVIVMTDFRYGNVGTVMELGPDMKERWKIPGLPGAMDAQFLPDGTIAIAEQNSARVTIRDTAGRILGTRSLNGNNRVYGNPQQIQILPDGNMLVVCRNLIVEFKKDKDEQVMTYIRANHDINAAKRLPNGETIVLFQNGPNHCGFLDDKGKDIPNKTLKVGMPFYQSQIAVTAPDRVLITEMNQIAEYDLKDGKLVWSKAVSQPRSVQRLPNGNTLYADAQGNRLIEVTPDGEEVWSFQPTNGLQVFRGYRR</sequence>
<comment type="caution">
    <text evidence="3">The sequence shown here is derived from an EMBL/GenBank/DDBJ whole genome shotgun (WGS) entry which is preliminary data.</text>
</comment>
<dbReference type="InterPro" id="IPR011989">
    <property type="entry name" value="ARM-like"/>
</dbReference>
<organism evidence="3 4">
    <name type="scientific">Fimbriiglobus ruber</name>
    <dbReference type="NCBI Taxonomy" id="1908690"/>
    <lineage>
        <taxon>Bacteria</taxon>
        <taxon>Pseudomonadati</taxon>
        <taxon>Planctomycetota</taxon>
        <taxon>Planctomycetia</taxon>
        <taxon>Gemmatales</taxon>
        <taxon>Gemmataceae</taxon>
        <taxon>Fimbriiglobus</taxon>
    </lineage>
</organism>
<protein>
    <recommendedName>
        <fullName evidence="2">Pyrrolo-quinoline quinone repeat domain-containing protein</fullName>
    </recommendedName>
</protein>
<dbReference type="InterPro" id="IPR002372">
    <property type="entry name" value="PQQ_rpt_dom"/>
</dbReference>
<keyword evidence="4" id="KW-1185">Reference proteome</keyword>
<reference evidence="4" key="1">
    <citation type="submission" date="2017-06" db="EMBL/GenBank/DDBJ databases">
        <title>Genome analysis of Fimbriiglobus ruber SP5, the first member of the order Planctomycetales with confirmed chitinolytic capability.</title>
        <authorList>
            <person name="Ravin N.V."/>
            <person name="Rakitin A.L."/>
            <person name="Ivanova A.A."/>
            <person name="Beletsky A.V."/>
            <person name="Kulichevskaya I.S."/>
            <person name="Mardanov A.V."/>
            <person name="Dedysh S.N."/>
        </authorList>
    </citation>
    <scope>NUCLEOTIDE SEQUENCE [LARGE SCALE GENOMIC DNA]</scope>
    <source>
        <strain evidence="4">SP5</strain>
    </source>
</reference>
<dbReference type="AlphaFoldDB" id="A0A225CZ51"/>
<name>A0A225CZ51_9BACT</name>
<dbReference type="OrthoDB" id="264813at2"/>
<feature type="chain" id="PRO_5012307744" description="Pyrrolo-quinoline quinone repeat domain-containing protein" evidence="1">
    <location>
        <begin position="26"/>
        <end position="601"/>
    </location>
</feature>
<evidence type="ECO:0000259" key="2">
    <source>
        <dbReference type="Pfam" id="PF13360"/>
    </source>
</evidence>